<accession>A0A9Q1HNB4</accession>
<dbReference type="GO" id="GO:0008270">
    <property type="term" value="F:zinc ion binding"/>
    <property type="evidence" value="ECO:0007669"/>
    <property type="project" value="TreeGrafter"/>
</dbReference>
<feature type="domain" description="LITAF" evidence="9">
    <location>
        <begin position="89"/>
        <end position="173"/>
    </location>
</feature>
<dbReference type="InterPro" id="IPR006629">
    <property type="entry name" value="LITAF"/>
</dbReference>
<proteinExistence type="inferred from homology"/>
<evidence type="ECO:0000259" key="9">
    <source>
        <dbReference type="PROSITE" id="PS51837"/>
    </source>
</evidence>
<dbReference type="GO" id="GO:0098574">
    <property type="term" value="C:cytoplasmic side of lysosomal membrane"/>
    <property type="evidence" value="ECO:0007669"/>
    <property type="project" value="TreeGrafter"/>
</dbReference>
<dbReference type="Proteomes" id="UP001152803">
    <property type="component" value="Unassembled WGS sequence"/>
</dbReference>
<feature type="transmembrane region" description="Helical" evidence="8">
    <location>
        <begin position="127"/>
        <end position="151"/>
    </location>
</feature>
<dbReference type="SMART" id="SM00714">
    <property type="entry name" value="LITAF"/>
    <property type="match status" value="1"/>
</dbReference>
<dbReference type="OrthoDB" id="5599753at2759"/>
<evidence type="ECO:0000256" key="3">
    <source>
        <dbReference type="ARBA" id="ARBA00004630"/>
    </source>
</evidence>
<keyword evidence="11" id="KW-1185">Reference proteome</keyword>
<evidence type="ECO:0000313" key="10">
    <source>
        <dbReference type="EMBL" id="KAJ8253955.1"/>
    </source>
</evidence>
<dbReference type="PROSITE" id="PS51837">
    <property type="entry name" value="LITAF"/>
    <property type="match status" value="1"/>
</dbReference>
<evidence type="ECO:0000256" key="5">
    <source>
        <dbReference type="ARBA" id="ARBA00022723"/>
    </source>
</evidence>
<dbReference type="EMBL" id="JAFJMO010000016">
    <property type="protein sequence ID" value="KAJ8253955.1"/>
    <property type="molecule type" value="Genomic_DNA"/>
</dbReference>
<dbReference type="Pfam" id="PF10601">
    <property type="entry name" value="zf-LITAF-like"/>
    <property type="match status" value="1"/>
</dbReference>
<comment type="caution">
    <text evidence="10">The sequence shown here is derived from an EMBL/GenBank/DDBJ whole genome shotgun (WGS) entry which is preliminary data.</text>
</comment>
<dbReference type="AlphaFoldDB" id="A0A9Q1HNB4"/>
<dbReference type="GO" id="GO:0005634">
    <property type="term" value="C:nucleus"/>
    <property type="evidence" value="ECO:0007669"/>
    <property type="project" value="TreeGrafter"/>
</dbReference>
<organism evidence="10 11">
    <name type="scientific">Conger conger</name>
    <name type="common">Conger eel</name>
    <name type="synonym">Muraena conger</name>
    <dbReference type="NCBI Taxonomy" id="82655"/>
    <lineage>
        <taxon>Eukaryota</taxon>
        <taxon>Metazoa</taxon>
        <taxon>Chordata</taxon>
        <taxon>Craniata</taxon>
        <taxon>Vertebrata</taxon>
        <taxon>Euteleostomi</taxon>
        <taxon>Actinopterygii</taxon>
        <taxon>Neopterygii</taxon>
        <taxon>Teleostei</taxon>
        <taxon>Anguilliformes</taxon>
        <taxon>Congridae</taxon>
        <taxon>Conger</taxon>
    </lineage>
</organism>
<keyword evidence="6" id="KW-0862">Zinc</keyword>
<name>A0A9Q1HNB4_CONCO</name>
<evidence type="ECO:0000313" key="11">
    <source>
        <dbReference type="Proteomes" id="UP001152803"/>
    </source>
</evidence>
<reference evidence="10" key="1">
    <citation type="journal article" date="2023" name="Science">
        <title>Genome structures resolve the early diversification of teleost fishes.</title>
        <authorList>
            <person name="Parey E."/>
            <person name="Louis A."/>
            <person name="Montfort J."/>
            <person name="Bouchez O."/>
            <person name="Roques C."/>
            <person name="Iampietro C."/>
            <person name="Lluch J."/>
            <person name="Castinel A."/>
            <person name="Donnadieu C."/>
            <person name="Desvignes T."/>
            <person name="Floi Bucao C."/>
            <person name="Jouanno E."/>
            <person name="Wen M."/>
            <person name="Mejri S."/>
            <person name="Dirks R."/>
            <person name="Jansen H."/>
            <person name="Henkel C."/>
            <person name="Chen W.J."/>
            <person name="Zahm M."/>
            <person name="Cabau C."/>
            <person name="Klopp C."/>
            <person name="Thompson A.W."/>
            <person name="Robinson-Rechavi M."/>
            <person name="Braasch I."/>
            <person name="Lecointre G."/>
            <person name="Bobe J."/>
            <person name="Postlethwait J.H."/>
            <person name="Berthelot C."/>
            <person name="Roest Crollius H."/>
            <person name="Guiguen Y."/>
        </authorList>
    </citation>
    <scope>NUCLEOTIDE SEQUENCE</scope>
    <source>
        <strain evidence="10">Concon-B</strain>
    </source>
</reference>
<gene>
    <name evidence="10" type="ORF">COCON_G00205670</name>
</gene>
<evidence type="ECO:0000256" key="2">
    <source>
        <dbReference type="ARBA" id="ARBA00004414"/>
    </source>
</evidence>
<evidence type="ECO:0000256" key="1">
    <source>
        <dbReference type="ARBA" id="ARBA00004125"/>
    </source>
</evidence>
<dbReference type="PANTHER" id="PTHR23292">
    <property type="entry name" value="LIPOPOLYSACCHARIDE-INDUCED TUMOR NECROSIS FACTOR-ALPHA FACTOR"/>
    <property type="match status" value="1"/>
</dbReference>
<evidence type="ECO:0000256" key="4">
    <source>
        <dbReference type="ARBA" id="ARBA00005975"/>
    </source>
</evidence>
<evidence type="ECO:0000256" key="8">
    <source>
        <dbReference type="SAM" id="Phobius"/>
    </source>
</evidence>
<protein>
    <recommendedName>
        <fullName evidence="9">LITAF domain-containing protein</fullName>
    </recommendedName>
</protein>
<keyword evidence="5" id="KW-0479">Metal-binding</keyword>
<dbReference type="PANTHER" id="PTHR23292:SF28">
    <property type="entry name" value="LIPOPOLYSACCHARIDE-INDUCED TUMOR NECROSIS FACTOR-ALPHA FACTOR-LIKE"/>
    <property type="match status" value="1"/>
</dbReference>
<keyword evidence="8" id="KW-1133">Transmembrane helix</keyword>
<dbReference type="GO" id="GO:0098560">
    <property type="term" value="C:cytoplasmic side of late endosome membrane"/>
    <property type="evidence" value="ECO:0007669"/>
    <property type="project" value="TreeGrafter"/>
</dbReference>
<evidence type="ECO:0000256" key="6">
    <source>
        <dbReference type="ARBA" id="ARBA00022833"/>
    </source>
</evidence>
<keyword evidence="7 8" id="KW-0472">Membrane</keyword>
<sequence>MAEKNDTCSYCFKPLWICAAVTTEIHQRTTMTSQTTGDKAPPPYLIQTNPQPAGDVKVYHLHTPFNPGESTIKDQGYQVQTSNLNSNEARPKYTSYDTELGRTPGMTTCTSCQTQVMSNVTYKVGTYAILMCILFILCGLILGCCLIPFFVKFFKDVYHTCPRPQASWHWRAQIKTPQHQACEHTQRFSIRPSRLAAVRKQVFP</sequence>
<comment type="subcellular location">
    <subcellularLocation>
        <location evidence="1">Endosome membrane</location>
        <topology evidence="1">Peripheral membrane protein</topology>
        <orientation evidence="1">Cytoplasmic side</orientation>
    </subcellularLocation>
    <subcellularLocation>
        <location evidence="2">Late endosome membrane</location>
    </subcellularLocation>
    <subcellularLocation>
        <location evidence="3">Lysosome membrane</location>
        <topology evidence="3">Peripheral membrane protein</topology>
        <orientation evidence="3">Cytoplasmic side</orientation>
    </subcellularLocation>
</comment>
<evidence type="ECO:0000256" key="7">
    <source>
        <dbReference type="ARBA" id="ARBA00023136"/>
    </source>
</evidence>
<comment type="similarity">
    <text evidence="4">Belongs to the CDIP1/LITAF family.</text>
</comment>
<keyword evidence="8" id="KW-0812">Transmembrane</keyword>
<dbReference type="InterPro" id="IPR037519">
    <property type="entry name" value="LITAF_fam"/>
</dbReference>